<feature type="transmembrane region" description="Helical" evidence="1">
    <location>
        <begin position="41"/>
        <end position="65"/>
    </location>
</feature>
<proteinExistence type="predicted"/>
<keyword evidence="2" id="KW-1185">Reference proteome</keyword>
<organism evidence="2 3">
    <name type="scientific">Romanomermis culicivorax</name>
    <name type="common">Nematode worm</name>
    <dbReference type="NCBI Taxonomy" id="13658"/>
    <lineage>
        <taxon>Eukaryota</taxon>
        <taxon>Metazoa</taxon>
        <taxon>Ecdysozoa</taxon>
        <taxon>Nematoda</taxon>
        <taxon>Enoplea</taxon>
        <taxon>Dorylaimia</taxon>
        <taxon>Mermithida</taxon>
        <taxon>Mermithoidea</taxon>
        <taxon>Mermithidae</taxon>
        <taxon>Romanomermis</taxon>
    </lineage>
</organism>
<reference evidence="3" key="1">
    <citation type="submission" date="2022-11" db="UniProtKB">
        <authorList>
            <consortium name="WormBaseParasite"/>
        </authorList>
    </citation>
    <scope>IDENTIFICATION</scope>
</reference>
<evidence type="ECO:0000256" key="1">
    <source>
        <dbReference type="SAM" id="Phobius"/>
    </source>
</evidence>
<sequence>MNTLFATALVGFSGSIARCCMYTYAIAQHDDVFCKYCGLLNTIFSCSATMLLSVNMLLCHLSLYYPTMVNKLSKNRGIILCTTLPILINIDCYTPLLLFDAFGWDALGICTMKAFTVHNEWIMLTRIEFLCCNIVNVVLGLP</sequence>
<dbReference type="AlphaFoldDB" id="A0A915IN68"/>
<keyword evidence="1" id="KW-0812">Transmembrane</keyword>
<keyword evidence="1" id="KW-1133">Transmembrane helix</keyword>
<name>A0A915IN68_ROMCU</name>
<keyword evidence="1" id="KW-0472">Membrane</keyword>
<evidence type="ECO:0000313" key="3">
    <source>
        <dbReference type="WBParaSite" id="nRc.2.0.1.t15633-RA"/>
    </source>
</evidence>
<dbReference type="Proteomes" id="UP000887565">
    <property type="component" value="Unplaced"/>
</dbReference>
<protein>
    <submittedName>
        <fullName evidence="3">Uncharacterized protein</fullName>
    </submittedName>
</protein>
<feature type="transmembrane region" description="Helical" evidence="1">
    <location>
        <begin position="77"/>
        <end position="98"/>
    </location>
</feature>
<dbReference type="WBParaSite" id="nRc.2.0.1.t15633-RA">
    <property type="protein sequence ID" value="nRc.2.0.1.t15633-RA"/>
    <property type="gene ID" value="nRc.2.0.1.g15633"/>
</dbReference>
<evidence type="ECO:0000313" key="2">
    <source>
        <dbReference type="Proteomes" id="UP000887565"/>
    </source>
</evidence>
<accession>A0A915IN68</accession>